<feature type="transmembrane region" description="Helical" evidence="2">
    <location>
        <begin position="43"/>
        <end position="62"/>
    </location>
</feature>
<evidence type="ECO:0000256" key="2">
    <source>
        <dbReference type="SAM" id="Phobius"/>
    </source>
</evidence>
<keyword evidence="2" id="KW-1133">Transmembrane helix</keyword>
<feature type="transmembrane region" description="Helical" evidence="2">
    <location>
        <begin position="12"/>
        <end position="37"/>
    </location>
</feature>
<dbReference type="Proteomes" id="UP001592530">
    <property type="component" value="Unassembled WGS sequence"/>
</dbReference>
<keyword evidence="2" id="KW-0812">Transmembrane</keyword>
<dbReference type="InterPro" id="IPR037185">
    <property type="entry name" value="EmrE-like"/>
</dbReference>
<feature type="transmembrane region" description="Helical" evidence="2">
    <location>
        <begin position="160"/>
        <end position="182"/>
    </location>
</feature>
<dbReference type="EMBL" id="JBHEZY010000013">
    <property type="protein sequence ID" value="MFC1434402.1"/>
    <property type="molecule type" value="Genomic_DNA"/>
</dbReference>
<protein>
    <submittedName>
        <fullName evidence="4">EamA family transporter</fullName>
    </submittedName>
</protein>
<evidence type="ECO:0000313" key="4">
    <source>
        <dbReference type="EMBL" id="MFC1434402.1"/>
    </source>
</evidence>
<dbReference type="SUPFAM" id="SSF103481">
    <property type="entry name" value="Multidrug resistance efflux transporter EmrE"/>
    <property type="match status" value="1"/>
</dbReference>
<dbReference type="Pfam" id="PF00892">
    <property type="entry name" value="EamA"/>
    <property type="match status" value="1"/>
</dbReference>
<accession>A0ABV6X8F7</accession>
<gene>
    <name evidence="4" type="ORF">ACEZDB_27565</name>
</gene>
<feature type="transmembrane region" description="Helical" evidence="2">
    <location>
        <begin position="106"/>
        <end position="124"/>
    </location>
</feature>
<feature type="transmembrane region" description="Helical" evidence="2">
    <location>
        <begin position="82"/>
        <end position="100"/>
    </location>
</feature>
<comment type="caution">
    <text evidence="4">The sequence shown here is derived from an EMBL/GenBank/DDBJ whole genome shotgun (WGS) entry which is preliminary data.</text>
</comment>
<comment type="similarity">
    <text evidence="1">Belongs to the EamA transporter family.</text>
</comment>
<feature type="transmembrane region" description="Helical" evidence="2">
    <location>
        <begin position="189"/>
        <end position="209"/>
    </location>
</feature>
<reference evidence="4 5" key="1">
    <citation type="submission" date="2024-09" db="EMBL/GenBank/DDBJ databases">
        <authorList>
            <person name="Lee S.D."/>
        </authorList>
    </citation>
    <scope>NUCLEOTIDE SEQUENCE [LARGE SCALE GENOMIC DNA]</scope>
    <source>
        <strain evidence="4 5">N1-3</strain>
    </source>
</reference>
<evidence type="ECO:0000256" key="1">
    <source>
        <dbReference type="ARBA" id="ARBA00007362"/>
    </source>
</evidence>
<evidence type="ECO:0000313" key="5">
    <source>
        <dbReference type="Proteomes" id="UP001592530"/>
    </source>
</evidence>
<sequence length="258" mass="25342">MQSRSVDPPAPVSSAAAALAGGAAMLIGTSFVAMSLLGGYPALGGQALRYGLAAAVLLLLAARSPAGLAPVRRLRPRQWLRVSLVAAAGMVGFNLAVIAAERTAEPAVPGVTVGCAPLVIAILAPLLERRRPSPRIAGSALLVVAGAAVVQGLGRTDGAGLGYSLLALLGEVAFGLVSVPLIRPLGPMLLAGCACAVATVQALLLGLLLRGGAAFRLPTAEEGAALLWMALPVTVLASGPGTRGCSGSGPSGPGCSPG</sequence>
<organism evidence="4 5">
    <name type="scientific">Streptacidiphilus alkalitolerans</name>
    <dbReference type="NCBI Taxonomy" id="3342712"/>
    <lineage>
        <taxon>Bacteria</taxon>
        <taxon>Bacillati</taxon>
        <taxon>Actinomycetota</taxon>
        <taxon>Actinomycetes</taxon>
        <taxon>Kitasatosporales</taxon>
        <taxon>Streptomycetaceae</taxon>
        <taxon>Streptacidiphilus</taxon>
    </lineage>
</organism>
<keyword evidence="2" id="KW-0472">Membrane</keyword>
<dbReference type="RefSeq" id="WP_380556836.1">
    <property type="nucleotide sequence ID" value="NZ_JBHEZY010000013.1"/>
</dbReference>
<feature type="domain" description="EamA" evidence="3">
    <location>
        <begin position="18"/>
        <end position="150"/>
    </location>
</feature>
<proteinExistence type="inferred from homology"/>
<dbReference type="InterPro" id="IPR000620">
    <property type="entry name" value="EamA_dom"/>
</dbReference>
<name>A0ABV6X8F7_9ACTN</name>
<evidence type="ECO:0000259" key="3">
    <source>
        <dbReference type="Pfam" id="PF00892"/>
    </source>
</evidence>